<dbReference type="NCBIfam" id="TIGR01783">
    <property type="entry name" value="TonB-siderophor"/>
    <property type="match status" value="1"/>
</dbReference>
<evidence type="ECO:0000256" key="11">
    <source>
        <dbReference type="ARBA" id="ARBA00023136"/>
    </source>
</evidence>
<organism evidence="19 20">
    <name type="scientific">Azospirillum oleiclasticum</name>
    <dbReference type="NCBI Taxonomy" id="2735135"/>
    <lineage>
        <taxon>Bacteria</taxon>
        <taxon>Pseudomonadati</taxon>
        <taxon>Pseudomonadota</taxon>
        <taxon>Alphaproteobacteria</taxon>
        <taxon>Rhodospirillales</taxon>
        <taxon>Azospirillaceae</taxon>
        <taxon>Azospirillum</taxon>
    </lineage>
</organism>
<evidence type="ECO:0000256" key="10">
    <source>
        <dbReference type="ARBA" id="ARBA00023077"/>
    </source>
</evidence>
<dbReference type="SMART" id="SM00965">
    <property type="entry name" value="STN"/>
    <property type="match status" value="1"/>
</dbReference>
<dbReference type="InterPro" id="IPR010105">
    <property type="entry name" value="TonB_sidphr_rcpt"/>
</dbReference>
<comment type="similarity">
    <text evidence="2 14 16">Belongs to the TonB-dependent receptor family.</text>
</comment>
<dbReference type="Pfam" id="PF07660">
    <property type="entry name" value="STN"/>
    <property type="match status" value="1"/>
</dbReference>
<dbReference type="InterPro" id="IPR000531">
    <property type="entry name" value="Beta-barrel_TonB"/>
</dbReference>
<name>A0ABX2TGT3_9PROT</name>
<dbReference type="PROSITE" id="PS52016">
    <property type="entry name" value="TONB_DEPENDENT_REC_3"/>
    <property type="match status" value="1"/>
</dbReference>
<keyword evidence="5" id="KW-0410">Iron transport</keyword>
<evidence type="ECO:0000256" key="2">
    <source>
        <dbReference type="ARBA" id="ARBA00009810"/>
    </source>
</evidence>
<dbReference type="InterPro" id="IPR010917">
    <property type="entry name" value="TonB_rcpt_CS"/>
</dbReference>
<evidence type="ECO:0000256" key="5">
    <source>
        <dbReference type="ARBA" id="ARBA00022496"/>
    </source>
</evidence>
<dbReference type="Gene3D" id="3.55.50.30">
    <property type="match status" value="1"/>
</dbReference>
<keyword evidence="12 19" id="KW-0675">Receptor</keyword>
<evidence type="ECO:0000256" key="16">
    <source>
        <dbReference type="RuleBase" id="RU003357"/>
    </source>
</evidence>
<dbReference type="Pfam" id="PF00593">
    <property type="entry name" value="TonB_dep_Rec_b-barrel"/>
    <property type="match status" value="1"/>
</dbReference>
<dbReference type="Proteomes" id="UP000584642">
    <property type="component" value="Unassembled WGS sequence"/>
</dbReference>
<dbReference type="PANTHER" id="PTHR32552:SF82">
    <property type="entry name" value="FCUA PROTEIN"/>
    <property type="match status" value="1"/>
</dbReference>
<keyword evidence="8" id="KW-0408">Iron</keyword>
<gene>
    <name evidence="19" type="ORF">HND93_27555</name>
</gene>
<dbReference type="PROSITE" id="PS01156">
    <property type="entry name" value="TONB_DEPENDENT_REC_2"/>
    <property type="match status" value="1"/>
</dbReference>
<dbReference type="CDD" id="cd01347">
    <property type="entry name" value="ligand_gated_channel"/>
    <property type="match status" value="1"/>
</dbReference>
<evidence type="ECO:0000313" key="19">
    <source>
        <dbReference type="EMBL" id="NYZ23473.1"/>
    </source>
</evidence>
<feature type="short sequence motif" description="TonB C-terminal box" evidence="15">
    <location>
        <begin position="811"/>
        <end position="828"/>
    </location>
</feature>
<keyword evidence="11 14" id="KW-0472">Membrane</keyword>
<dbReference type="Pfam" id="PF07715">
    <property type="entry name" value="Plug"/>
    <property type="match status" value="1"/>
</dbReference>
<dbReference type="InterPro" id="IPR039426">
    <property type="entry name" value="TonB-dep_rcpt-like"/>
</dbReference>
<keyword evidence="20" id="KW-1185">Reference proteome</keyword>
<keyword evidence="3 14" id="KW-0813">Transport</keyword>
<evidence type="ECO:0000256" key="9">
    <source>
        <dbReference type="ARBA" id="ARBA00023065"/>
    </source>
</evidence>
<dbReference type="SUPFAM" id="SSF56935">
    <property type="entry name" value="Porins"/>
    <property type="match status" value="1"/>
</dbReference>
<keyword evidence="6 14" id="KW-0812">Transmembrane</keyword>
<evidence type="ECO:0000256" key="3">
    <source>
        <dbReference type="ARBA" id="ARBA00022448"/>
    </source>
</evidence>
<keyword evidence="9" id="KW-0406">Ion transport</keyword>
<keyword evidence="10 16" id="KW-0798">TonB box</keyword>
<evidence type="ECO:0000256" key="15">
    <source>
        <dbReference type="PROSITE-ProRule" id="PRU10144"/>
    </source>
</evidence>
<evidence type="ECO:0000256" key="1">
    <source>
        <dbReference type="ARBA" id="ARBA00004571"/>
    </source>
</evidence>
<evidence type="ECO:0000313" key="20">
    <source>
        <dbReference type="Proteomes" id="UP000584642"/>
    </source>
</evidence>
<evidence type="ECO:0000256" key="7">
    <source>
        <dbReference type="ARBA" id="ARBA00022729"/>
    </source>
</evidence>
<evidence type="ECO:0000259" key="18">
    <source>
        <dbReference type="SMART" id="SM00965"/>
    </source>
</evidence>
<dbReference type="Gene3D" id="2.40.170.20">
    <property type="entry name" value="TonB-dependent receptor, beta-barrel domain"/>
    <property type="match status" value="1"/>
</dbReference>
<dbReference type="RefSeq" id="WP_180285246.1">
    <property type="nucleotide sequence ID" value="NZ_JABFDB010000027.1"/>
</dbReference>
<keyword evidence="4 14" id="KW-1134">Transmembrane beta strand</keyword>
<accession>A0ABX2TGT3</accession>
<proteinExistence type="inferred from homology"/>
<evidence type="ECO:0000256" key="12">
    <source>
        <dbReference type="ARBA" id="ARBA00023170"/>
    </source>
</evidence>
<comment type="subcellular location">
    <subcellularLocation>
        <location evidence="1 14">Cell outer membrane</location>
        <topology evidence="1 14">Multi-pass membrane protein</topology>
    </subcellularLocation>
</comment>
<dbReference type="EMBL" id="JABFDB010000027">
    <property type="protein sequence ID" value="NYZ23473.1"/>
    <property type="molecule type" value="Genomic_DNA"/>
</dbReference>
<dbReference type="PANTHER" id="PTHR32552">
    <property type="entry name" value="FERRICHROME IRON RECEPTOR-RELATED"/>
    <property type="match status" value="1"/>
</dbReference>
<evidence type="ECO:0000256" key="17">
    <source>
        <dbReference type="SAM" id="MobiDB-lite"/>
    </source>
</evidence>
<evidence type="ECO:0000256" key="14">
    <source>
        <dbReference type="PROSITE-ProRule" id="PRU01360"/>
    </source>
</evidence>
<dbReference type="InterPro" id="IPR037066">
    <property type="entry name" value="Plug_dom_sf"/>
</dbReference>
<feature type="domain" description="Secretin/TonB short N-terminal" evidence="18">
    <location>
        <begin position="85"/>
        <end position="136"/>
    </location>
</feature>
<dbReference type="Gene3D" id="2.170.130.10">
    <property type="entry name" value="TonB-dependent receptor, plug domain"/>
    <property type="match status" value="1"/>
</dbReference>
<dbReference type="InterPro" id="IPR012910">
    <property type="entry name" value="Plug_dom"/>
</dbReference>
<reference evidence="19 20" key="1">
    <citation type="submission" date="2020-05" db="EMBL/GenBank/DDBJ databases">
        <title>Azospirillum oleiclasticum sp. nov, a nitrogen-fixing and heavy crude oil-emulsifying bacterium isolated from the crude oil of Yumen Oilfield.</title>
        <authorList>
            <person name="Wu D."/>
            <person name="Cai M."/>
            <person name="Zhang X."/>
        </authorList>
    </citation>
    <scope>NUCLEOTIDE SEQUENCE [LARGE SCALE GENOMIC DNA]</scope>
    <source>
        <strain evidence="19 20">ROY-1-1-2</strain>
    </source>
</reference>
<sequence length="828" mass="87146">MRDRERGNNRGTAGATPASRRWRAGVPAVELGTTLMLLALGTGSAAAAEGTRAAVTVAQAAVTAFAIPPQPVAGALLAFGRQAGVHVAVDAALLGGLTSPGVTGSLSTADALARLLTGTGLTGTVTDARTVVVRKAPDSSGALMLDPVTVEGASISATSTIGAPPPAYAGGQVARGARIGALGNRDVFDVPFSVTGFTRDLIDSQQARTMVEVLRNDPAITINQNANAGGTDDVFNIRGFLTASGDTAFDGLYGLNARQPSMEQIERVELFKGPNALFNGRAGAFSVGGAVNLVPKRATDQPVTALTTRYLSDGLFGVHADVGRRFGADKQFGVRFNGAFRDGSANIDDIDKRNEVTAVAIDYRGERFRWTGDVDYNFNRTDGAFGGMDVMPGFAIPSAPDASTQLGQSWSNLDQTKTRIASRAEWDIATDWTVSVAAGQLDVEERYQFASPILINAAGDTLLDVYTGGAQTRNRTAEAVVRGRFETGPLRHTLSFGTSWMESRVGSVFTDLSDVSSNIHNPVRWSKPAFPGIDLPTRTSQTVTRSQFAGDEIALFGERLIVTGGARRTVIETGNYSAATGAKTSGYKGDAITPAVGVAVKPMAGVTLYANYVEALESGGTAPLNAVNRDETLAPAVSDQIEAGVKADFGAIGATLALFEITKASAFTDPDTLVYATNGRQRHRGIELSTFGEPVPGLRLLAGLTVMDAEMTRTAGGAYDGKEPIGVPKVQARLFGEWGVPAVQGLSVNGTVAFTGRQYADADNTQTVNSWARLDLGARYVLDIRETPVTVRFNVENVLDTDYWSSVDRGSLYVGSPRTFLLTTTVNF</sequence>
<feature type="region of interest" description="Disordered" evidence="17">
    <location>
        <begin position="1"/>
        <end position="20"/>
    </location>
</feature>
<protein>
    <submittedName>
        <fullName evidence="19">TonB-dependent siderophore receptor</fullName>
    </submittedName>
</protein>
<dbReference type="InterPro" id="IPR011662">
    <property type="entry name" value="Secretin/TonB_short_N"/>
</dbReference>
<evidence type="ECO:0000256" key="13">
    <source>
        <dbReference type="ARBA" id="ARBA00023237"/>
    </source>
</evidence>
<keyword evidence="13 14" id="KW-0998">Cell outer membrane</keyword>
<dbReference type="InterPro" id="IPR036942">
    <property type="entry name" value="Beta-barrel_TonB_sf"/>
</dbReference>
<evidence type="ECO:0000256" key="6">
    <source>
        <dbReference type="ARBA" id="ARBA00022692"/>
    </source>
</evidence>
<comment type="caution">
    <text evidence="19">The sequence shown here is derived from an EMBL/GenBank/DDBJ whole genome shotgun (WGS) entry which is preliminary data.</text>
</comment>
<evidence type="ECO:0000256" key="8">
    <source>
        <dbReference type="ARBA" id="ARBA00023004"/>
    </source>
</evidence>
<keyword evidence="7" id="KW-0732">Signal</keyword>
<evidence type="ECO:0000256" key="4">
    <source>
        <dbReference type="ARBA" id="ARBA00022452"/>
    </source>
</evidence>